<sequence>MLNEQPHQKDLREGRCVETGLYYFITTNTKDREKVFLNQTAAKILLDALKWLNDHNRIALVVAVVMPDHLHFVSELKDTSLANVMHSLKSFTANKINKVLNRNGQLWERQYYERVIRNEKALMETVEYCLGNPARKALVEDFRDYPYWYCVYDV</sequence>
<dbReference type="EMBL" id="LAZR01023056">
    <property type="protein sequence ID" value="KKL79815.1"/>
    <property type="molecule type" value="Genomic_DNA"/>
</dbReference>
<reference evidence="2" key="1">
    <citation type="journal article" date="2015" name="Nature">
        <title>Complex archaea that bridge the gap between prokaryotes and eukaryotes.</title>
        <authorList>
            <person name="Spang A."/>
            <person name="Saw J.H."/>
            <person name="Jorgensen S.L."/>
            <person name="Zaremba-Niedzwiedzka K."/>
            <person name="Martijn J."/>
            <person name="Lind A.E."/>
            <person name="van Eijk R."/>
            <person name="Schleper C."/>
            <person name="Guy L."/>
            <person name="Ettema T.J."/>
        </authorList>
    </citation>
    <scope>NUCLEOTIDE SEQUENCE</scope>
</reference>
<dbReference type="PANTHER" id="PTHR36966:SF1">
    <property type="entry name" value="REP-ASSOCIATED TYROSINE TRANSPOSASE"/>
    <property type="match status" value="1"/>
</dbReference>
<protein>
    <recommendedName>
        <fullName evidence="1">Transposase IS200-like domain-containing protein</fullName>
    </recommendedName>
</protein>
<dbReference type="PANTHER" id="PTHR36966">
    <property type="entry name" value="REP-ASSOCIATED TYROSINE TRANSPOSASE"/>
    <property type="match status" value="1"/>
</dbReference>
<dbReference type="SUPFAM" id="SSF143422">
    <property type="entry name" value="Transposase IS200-like"/>
    <property type="match status" value="1"/>
</dbReference>
<accession>A0A0F9HDQ8</accession>
<organism evidence="2">
    <name type="scientific">marine sediment metagenome</name>
    <dbReference type="NCBI Taxonomy" id="412755"/>
    <lineage>
        <taxon>unclassified sequences</taxon>
        <taxon>metagenomes</taxon>
        <taxon>ecological metagenomes</taxon>
    </lineage>
</organism>
<dbReference type="GO" id="GO:0043565">
    <property type="term" value="F:sequence-specific DNA binding"/>
    <property type="evidence" value="ECO:0007669"/>
    <property type="project" value="TreeGrafter"/>
</dbReference>
<dbReference type="InterPro" id="IPR052715">
    <property type="entry name" value="RAYT_transposase"/>
</dbReference>
<gene>
    <name evidence="2" type="ORF">LCGC14_2011050</name>
</gene>
<dbReference type="InterPro" id="IPR002686">
    <property type="entry name" value="Transposase_17"/>
</dbReference>
<comment type="caution">
    <text evidence="2">The sequence shown here is derived from an EMBL/GenBank/DDBJ whole genome shotgun (WGS) entry which is preliminary data.</text>
</comment>
<dbReference type="Pfam" id="PF01797">
    <property type="entry name" value="Y1_Tnp"/>
    <property type="match status" value="1"/>
</dbReference>
<proteinExistence type="predicted"/>
<dbReference type="GO" id="GO:0006313">
    <property type="term" value="P:DNA transposition"/>
    <property type="evidence" value="ECO:0007669"/>
    <property type="project" value="InterPro"/>
</dbReference>
<name>A0A0F9HDQ8_9ZZZZ</name>
<dbReference type="Gene3D" id="3.30.70.1290">
    <property type="entry name" value="Transposase IS200-like"/>
    <property type="match status" value="1"/>
</dbReference>
<dbReference type="AlphaFoldDB" id="A0A0F9HDQ8"/>
<evidence type="ECO:0000313" key="2">
    <source>
        <dbReference type="EMBL" id="KKL79815.1"/>
    </source>
</evidence>
<dbReference type="InterPro" id="IPR036515">
    <property type="entry name" value="Transposase_17_sf"/>
</dbReference>
<dbReference type="NCBIfam" id="NF047646">
    <property type="entry name" value="REP_Tyr_transpos"/>
    <property type="match status" value="1"/>
</dbReference>
<dbReference type="SMART" id="SM01321">
    <property type="entry name" value="Y1_Tnp"/>
    <property type="match status" value="1"/>
</dbReference>
<feature type="domain" description="Transposase IS200-like" evidence="1">
    <location>
        <begin position="18"/>
        <end position="132"/>
    </location>
</feature>
<evidence type="ECO:0000259" key="1">
    <source>
        <dbReference type="SMART" id="SM01321"/>
    </source>
</evidence>
<dbReference type="GO" id="GO:0004803">
    <property type="term" value="F:transposase activity"/>
    <property type="evidence" value="ECO:0007669"/>
    <property type="project" value="InterPro"/>
</dbReference>